<reference evidence="6" key="1">
    <citation type="submission" date="2016-10" db="EMBL/GenBank/DDBJ databases">
        <authorList>
            <person name="Varghese N."/>
            <person name="Submissions S."/>
        </authorList>
    </citation>
    <scope>NUCLEOTIDE SEQUENCE [LARGE SCALE GENOMIC DNA]</scope>
    <source>
        <strain evidence="6">CGMCC 1.11022</strain>
    </source>
</reference>
<evidence type="ECO:0000313" key="6">
    <source>
        <dbReference type="Proteomes" id="UP000198894"/>
    </source>
</evidence>
<protein>
    <submittedName>
        <fullName evidence="5">Autoinducer binding domain-containing protein</fullName>
    </submittedName>
</protein>
<evidence type="ECO:0000256" key="2">
    <source>
        <dbReference type="ARBA" id="ARBA00023125"/>
    </source>
</evidence>
<accession>A0A1G9DMJ0</accession>
<evidence type="ECO:0000256" key="1">
    <source>
        <dbReference type="ARBA" id="ARBA00023015"/>
    </source>
</evidence>
<organism evidence="5 6">
    <name type="scientific">Mesorhizobium muleiense</name>
    <dbReference type="NCBI Taxonomy" id="1004279"/>
    <lineage>
        <taxon>Bacteria</taxon>
        <taxon>Pseudomonadati</taxon>
        <taxon>Pseudomonadota</taxon>
        <taxon>Alphaproteobacteria</taxon>
        <taxon>Hyphomicrobiales</taxon>
        <taxon>Phyllobacteriaceae</taxon>
        <taxon>Mesorhizobium</taxon>
    </lineage>
</organism>
<name>A0A1G9DMJ0_9HYPH</name>
<dbReference type="EMBL" id="FNEE01000018">
    <property type="protein sequence ID" value="SDK65091.1"/>
    <property type="molecule type" value="Genomic_DNA"/>
</dbReference>
<keyword evidence="6" id="KW-1185">Reference proteome</keyword>
<dbReference type="InterPro" id="IPR036693">
    <property type="entry name" value="TF_LuxR_autoind-bd_dom_sf"/>
</dbReference>
<dbReference type="InterPro" id="IPR005143">
    <property type="entry name" value="TF_LuxR_autoind-bd_dom"/>
</dbReference>
<dbReference type="Proteomes" id="UP000198894">
    <property type="component" value="Unassembled WGS sequence"/>
</dbReference>
<keyword evidence="2" id="KW-0238">DNA-binding</keyword>
<evidence type="ECO:0000259" key="4">
    <source>
        <dbReference type="Pfam" id="PF03472"/>
    </source>
</evidence>
<sequence>MKVLTRRHAICLRRFLEQLSEGVDEVDFHSALADVSSQPDLLAFAYLSLPPRPGDKPRLISNYPAPWTACYLEHQYQSIDPVIVRARVGECPFQMPMDWQDRCSYDFTAHLTSSG</sequence>
<keyword evidence="1" id="KW-0805">Transcription regulation</keyword>
<gene>
    <name evidence="5" type="ORF">SAMN05428953_11864</name>
</gene>
<evidence type="ECO:0000256" key="3">
    <source>
        <dbReference type="ARBA" id="ARBA00023163"/>
    </source>
</evidence>
<dbReference type="SUPFAM" id="SSF75516">
    <property type="entry name" value="Pheromone-binding domain of LuxR-like quorum-sensing transcription factors"/>
    <property type="match status" value="1"/>
</dbReference>
<proteinExistence type="predicted"/>
<feature type="domain" description="Transcription factor LuxR-like autoinducer-binding" evidence="4">
    <location>
        <begin position="29"/>
        <end position="94"/>
    </location>
</feature>
<dbReference type="Pfam" id="PF03472">
    <property type="entry name" value="Autoind_bind"/>
    <property type="match status" value="1"/>
</dbReference>
<keyword evidence="3" id="KW-0804">Transcription</keyword>
<dbReference type="GO" id="GO:0003677">
    <property type="term" value="F:DNA binding"/>
    <property type="evidence" value="ECO:0007669"/>
    <property type="project" value="UniProtKB-KW"/>
</dbReference>
<evidence type="ECO:0000313" key="5">
    <source>
        <dbReference type="EMBL" id="SDK65091.1"/>
    </source>
</evidence>
<dbReference type="Gene3D" id="3.30.450.80">
    <property type="entry name" value="Transcription factor LuxR-like, autoinducer-binding domain"/>
    <property type="match status" value="1"/>
</dbReference>
<dbReference type="AlphaFoldDB" id="A0A1G9DMJ0"/>